<dbReference type="InterPro" id="IPR025966">
    <property type="entry name" value="OppC_N"/>
</dbReference>
<keyword evidence="6 9" id="KW-1133">Transmembrane helix</keyword>
<dbReference type="Proteomes" id="UP000779508">
    <property type="component" value="Unassembled WGS sequence"/>
</dbReference>
<protein>
    <submittedName>
        <fullName evidence="11">ABC transporter permease</fullName>
    </submittedName>
</protein>
<comment type="caution">
    <text evidence="11">The sequence shown here is derived from an EMBL/GenBank/DDBJ whole genome shotgun (WGS) entry which is preliminary data.</text>
</comment>
<evidence type="ECO:0000313" key="12">
    <source>
        <dbReference type="Proteomes" id="UP000779508"/>
    </source>
</evidence>
<name>A0ABS6G275_9FIRM</name>
<evidence type="ECO:0000313" key="11">
    <source>
        <dbReference type="EMBL" id="MBU5676582.1"/>
    </source>
</evidence>
<dbReference type="PROSITE" id="PS50928">
    <property type="entry name" value="ABC_TM1"/>
    <property type="match status" value="1"/>
</dbReference>
<feature type="transmembrane region" description="Helical" evidence="9">
    <location>
        <begin position="21"/>
        <end position="40"/>
    </location>
</feature>
<feature type="domain" description="ABC transmembrane type-1" evidence="10">
    <location>
        <begin position="81"/>
        <end position="270"/>
    </location>
</feature>
<evidence type="ECO:0000256" key="3">
    <source>
        <dbReference type="ARBA" id="ARBA00022692"/>
    </source>
</evidence>
<gene>
    <name evidence="11" type="ORF">KQI88_09145</name>
</gene>
<keyword evidence="12" id="KW-1185">Reference proteome</keyword>
<dbReference type="EMBL" id="JAHLQK010000003">
    <property type="protein sequence ID" value="MBU5676582.1"/>
    <property type="molecule type" value="Genomic_DNA"/>
</dbReference>
<evidence type="ECO:0000256" key="8">
    <source>
        <dbReference type="ARBA" id="ARBA00024202"/>
    </source>
</evidence>
<evidence type="ECO:0000256" key="7">
    <source>
        <dbReference type="ARBA" id="ARBA00023136"/>
    </source>
</evidence>
<keyword evidence="7 9" id="KW-0472">Membrane</keyword>
<proteinExistence type="inferred from homology"/>
<evidence type="ECO:0000256" key="9">
    <source>
        <dbReference type="RuleBase" id="RU363032"/>
    </source>
</evidence>
<keyword evidence="5" id="KW-0653">Protein transport</keyword>
<evidence type="ECO:0000256" key="1">
    <source>
        <dbReference type="ARBA" id="ARBA00004651"/>
    </source>
</evidence>
<comment type="similarity">
    <text evidence="8">Belongs to the binding-protein-dependent transport system permease family. OppBC subfamily.</text>
</comment>
<feature type="transmembrane region" description="Helical" evidence="9">
    <location>
        <begin position="130"/>
        <end position="156"/>
    </location>
</feature>
<comment type="subcellular location">
    <subcellularLocation>
        <location evidence="1 9">Cell membrane</location>
        <topology evidence="1 9">Multi-pass membrane protein</topology>
    </subcellularLocation>
</comment>
<keyword evidence="3 9" id="KW-0812">Transmembrane</keyword>
<keyword evidence="4" id="KW-0571">Peptide transport</keyword>
<feature type="transmembrane region" description="Helical" evidence="9">
    <location>
        <begin position="244"/>
        <end position="266"/>
    </location>
</feature>
<feature type="transmembrane region" description="Helical" evidence="9">
    <location>
        <begin position="83"/>
        <end position="109"/>
    </location>
</feature>
<sequence>MRKNTPWTMAKRRLRRDRSAMIGLYIIIFLILIAIFAPLLSPYDPINSYDLTKNLQPPSKDHWFGTDWMGRDVFSRVLYGSRISLTIGLASRAVTLTIGITLGAIAGYFGGKLDTVIMRIAEIMDAFPSFLFAIAISMAVGPGIYTVFFALGFVGWSGMARLIRGQFLALRQLEFVEAAHSLGASHLRIIFTEILPSCMAPVIISTTMGISGAIMAEAGLAFLGLGVQPPAPTWGSMMNFGRQYIWSSPHLIIFPGVAIALTVYGFNLFGDGLRDVLDPRMKD</sequence>
<dbReference type="PANTHER" id="PTHR43386">
    <property type="entry name" value="OLIGOPEPTIDE TRANSPORT SYSTEM PERMEASE PROTEIN APPC"/>
    <property type="match status" value="1"/>
</dbReference>
<evidence type="ECO:0000256" key="5">
    <source>
        <dbReference type="ARBA" id="ARBA00022927"/>
    </source>
</evidence>
<keyword evidence="2 9" id="KW-0813">Transport</keyword>
<evidence type="ECO:0000256" key="2">
    <source>
        <dbReference type="ARBA" id="ARBA00022448"/>
    </source>
</evidence>
<reference evidence="11 12" key="1">
    <citation type="submission" date="2021-06" db="EMBL/GenBank/DDBJ databases">
        <authorList>
            <person name="Sun Q."/>
            <person name="Li D."/>
        </authorList>
    </citation>
    <scope>NUCLEOTIDE SEQUENCE [LARGE SCALE GENOMIC DNA]</scope>
    <source>
        <strain evidence="11 12">MSJ-5</strain>
    </source>
</reference>
<organism evidence="11 12">
    <name type="scientific">Alkaliphilus flagellatus</name>
    <dbReference type="NCBI Taxonomy" id="2841507"/>
    <lineage>
        <taxon>Bacteria</taxon>
        <taxon>Bacillati</taxon>
        <taxon>Bacillota</taxon>
        <taxon>Clostridia</taxon>
        <taxon>Peptostreptococcales</taxon>
        <taxon>Natronincolaceae</taxon>
        <taxon>Alkaliphilus</taxon>
    </lineage>
</organism>
<dbReference type="InterPro" id="IPR050366">
    <property type="entry name" value="BP-dependent_transpt_permease"/>
</dbReference>
<dbReference type="PANTHER" id="PTHR43386:SF24">
    <property type="entry name" value="OLIGOPEPTIDE TRANSPORT SYSTEM PERMEASE PROTEIN AMID"/>
    <property type="match status" value="1"/>
</dbReference>
<dbReference type="CDD" id="cd06261">
    <property type="entry name" value="TM_PBP2"/>
    <property type="match status" value="1"/>
</dbReference>
<evidence type="ECO:0000256" key="4">
    <source>
        <dbReference type="ARBA" id="ARBA00022856"/>
    </source>
</evidence>
<dbReference type="RefSeq" id="WP_216416491.1">
    <property type="nucleotide sequence ID" value="NZ_JAHLQK010000003.1"/>
</dbReference>
<dbReference type="InterPro" id="IPR000515">
    <property type="entry name" value="MetI-like"/>
</dbReference>
<evidence type="ECO:0000259" key="10">
    <source>
        <dbReference type="PROSITE" id="PS50928"/>
    </source>
</evidence>
<dbReference type="Pfam" id="PF12911">
    <property type="entry name" value="OppC_N"/>
    <property type="match status" value="1"/>
</dbReference>
<feature type="transmembrane region" description="Helical" evidence="9">
    <location>
        <begin position="202"/>
        <end position="223"/>
    </location>
</feature>
<evidence type="ECO:0000256" key="6">
    <source>
        <dbReference type="ARBA" id="ARBA00022989"/>
    </source>
</evidence>
<dbReference type="Pfam" id="PF00528">
    <property type="entry name" value="BPD_transp_1"/>
    <property type="match status" value="1"/>
</dbReference>
<accession>A0ABS6G275</accession>